<keyword evidence="2" id="KW-1185">Reference proteome</keyword>
<dbReference type="EMBL" id="JAASQI010000020">
    <property type="protein sequence ID" value="NIJ60296.1"/>
    <property type="molecule type" value="Genomic_DNA"/>
</dbReference>
<reference evidence="1 2" key="1">
    <citation type="submission" date="2020-03" db="EMBL/GenBank/DDBJ databases">
        <title>Genomic Encyclopedia of Type Strains, Phase IV (KMG-IV): sequencing the most valuable type-strain genomes for metagenomic binning, comparative biology and taxonomic classification.</title>
        <authorList>
            <person name="Goeker M."/>
        </authorList>
    </citation>
    <scope>NUCLEOTIDE SEQUENCE [LARGE SCALE GENOMIC DNA]</scope>
    <source>
        <strain evidence="1 2">DSM 103870</strain>
    </source>
</reference>
<name>A0ABX0V506_9HYPH</name>
<evidence type="ECO:0000313" key="1">
    <source>
        <dbReference type="EMBL" id="NIJ60296.1"/>
    </source>
</evidence>
<comment type="caution">
    <text evidence="1">The sequence shown here is derived from an EMBL/GenBank/DDBJ whole genome shotgun (WGS) entry which is preliminary data.</text>
</comment>
<proteinExistence type="predicted"/>
<evidence type="ECO:0000313" key="2">
    <source>
        <dbReference type="Proteomes" id="UP001429580"/>
    </source>
</evidence>
<accession>A0ABX0V506</accession>
<gene>
    <name evidence="1" type="ORF">FHS82_004166</name>
</gene>
<dbReference type="Pfam" id="PF11454">
    <property type="entry name" value="DUF3016"/>
    <property type="match status" value="1"/>
</dbReference>
<dbReference type="Proteomes" id="UP001429580">
    <property type="component" value="Unassembled WGS sequence"/>
</dbReference>
<sequence>MTVALLLPLPGRAEVEVRFVAPEHFSDRDFRRSATRAQAMKVFETFLAQLGKKYLGEKQLLTIEILDIRLAGNYDSWWSVMNDVRVLTDITPPRFGLRYTLKDGGRTVAQARESITDVNYLTNPAARLSVDPFVHEKILLENWFRKRFARQPPAGS</sequence>
<dbReference type="RefSeq" id="WP_166956578.1">
    <property type="nucleotide sequence ID" value="NZ_JAASQI010000020.1"/>
</dbReference>
<protein>
    <recommendedName>
        <fullName evidence="3">DUF3016 domain-containing protein</fullName>
    </recommendedName>
</protein>
<dbReference type="InterPro" id="IPR021557">
    <property type="entry name" value="DUF3016"/>
</dbReference>
<organism evidence="1 2">
    <name type="scientific">Pseudochelatococcus lubricantis</name>
    <dbReference type="NCBI Taxonomy" id="1538102"/>
    <lineage>
        <taxon>Bacteria</taxon>
        <taxon>Pseudomonadati</taxon>
        <taxon>Pseudomonadota</taxon>
        <taxon>Alphaproteobacteria</taxon>
        <taxon>Hyphomicrobiales</taxon>
        <taxon>Chelatococcaceae</taxon>
        <taxon>Pseudochelatococcus</taxon>
    </lineage>
</organism>
<evidence type="ECO:0008006" key="3">
    <source>
        <dbReference type="Google" id="ProtNLM"/>
    </source>
</evidence>